<protein>
    <submittedName>
        <fullName evidence="2">Transcriptional regulator</fullName>
    </submittedName>
</protein>
<dbReference type="PANTHER" id="PTHR35010">
    <property type="entry name" value="BLL4672 PROTEIN-RELATED"/>
    <property type="match status" value="1"/>
</dbReference>
<keyword evidence="3" id="KW-1185">Reference proteome</keyword>
<dbReference type="RefSeq" id="WP_203762338.1">
    <property type="nucleotide sequence ID" value="NZ_BAAABO010000006.1"/>
</dbReference>
<proteinExistence type="predicted"/>
<feature type="domain" description="HTH cro/C1-type" evidence="1">
    <location>
        <begin position="30"/>
        <end position="82"/>
    </location>
</feature>
<dbReference type="InterPro" id="IPR010982">
    <property type="entry name" value="Lambda_DNA-bd_dom_sf"/>
</dbReference>
<evidence type="ECO:0000313" key="3">
    <source>
        <dbReference type="Proteomes" id="UP000609879"/>
    </source>
</evidence>
<accession>A0ABQ3Y2Q4</accession>
<dbReference type="Proteomes" id="UP000609879">
    <property type="component" value="Unassembled WGS sequence"/>
</dbReference>
<evidence type="ECO:0000313" key="2">
    <source>
        <dbReference type="EMBL" id="GID74276.1"/>
    </source>
</evidence>
<dbReference type="Pfam" id="PF13560">
    <property type="entry name" value="HTH_31"/>
    <property type="match status" value="1"/>
</dbReference>
<dbReference type="PROSITE" id="PS50943">
    <property type="entry name" value="HTH_CROC1"/>
    <property type="match status" value="1"/>
</dbReference>
<dbReference type="InterPro" id="IPR001387">
    <property type="entry name" value="Cro/C1-type_HTH"/>
</dbReference>
<dbReference type="EMBL" id="BOMI01000053">
    <property type="protein sequence ID" value="GID74276.1"/>
    <property type="molecule type" value="Genomic_DNA"/>
</dbReference>
<dbReference type="CDD" id="cd00093">
    <property type="entry name" value="HTH_XRE"/>
    <property type="match status" value="1"/>
</dbReference>
<evidence type="ECO:0000259" key="1">
    <source>
        <dbReference type="PROSITE" id="PS50943"/>
    </source>
</evidence>
<dbReference type="InterPro" id="IPR041413">
    <property type="entry name" value="MLTR_LBD"/>
</dbReference>
<dbReference type="Pfam" id="PF17765">
    <property type="entry name" value="MLTR_LBD"/>
    <property type="match status" value="1"/>
</dbReference>
<organism evidence="2 3">
    <name type="scientific">Paractinoplanes deccanensis</name>
    <dbReference type="NCBI Taxonomy" id="113561"/>
    <lineage>
        <taxon>Bacteria</taxon>
        <taxon>Bacillati</taxon>
        <taxon>Actinomycetota</taxon>
        <taxon>Actinomycetes</taxon>
        <taxon>Micromonosporales</taxon>
        <taxon>Micromonosporaceae</taxon>
        <taxon>Paractinoplanes</taxon>
    </lineage>
</organism>
<gene>
    <name evidence="2" type="ORF">Ade02nite_29170</name>
</gene>
<reference evidence="2 3" key="1">
    <citation type="submission" date="2021-01" db="EMBL/GenBank/DDBJ databases">
        <title>Whole genome shotgun sequence of Actinoplanes deccanensis NBRC 13994.</title>
        <authorList>
            <person name="Komaki H."/>
            <person name="Tamura T."/>
        </authorList>
    </citation>
    <scope>NUCLEOTIDE SEQUENCE [LARGE SCALE GENOMIC DNA]</scope>
    <source>
        <strain evidence="2 3">NBRC 13994</strain>
    </source>
</reference>
<dbReference type="SUPFAM" id="SSF47413">
    <property type="entry name" value="lambda repressor-like DNA-binding domains"/>
    <property type="match status" value="1"/>
</dbReference>
<dbReference type="PANTHER" id="PTHR35010:SF2">
    <property type="entry name" value="BLL4672 PROTEIN"/>
    <property type="match status" value="1"/>
</dbReference>
<dbReference type="SMART" id="SM00530">
    <property type="entry name" value="HTH_XRE"/>
    <property type="match status" value="1"/>
</dbReference>
<dbReference type="Gene3D" id="3.30.450.180">
    <property type="match status" value="1"/>
</dbReference>
<sequence>MGTSNALGAFLRARRELVTPGEVGLPGGGLRRVPGLRREEVAMLAGISAEYYLRLEQGRDRTPSAQVVEALARVLRLDAEGAAYLSELARPKIRRRRQAPAERVPDGIAMLLGTLNVPAFVVNRYRDVLAANALAVELSPLMRPGTNRLVVLFTDPVARLYHPDLDDNIGNVVAQLRAEMGADTDDPRLQSLIGELSLKSERFRKLWARHDIHRGGSDTGVIRHPRVGEMRLRREKLAVIGGDGLQLVVYHAEPGSPDADALALLAVPSEPYVGDPGQR</sequence>
<name>A0ABQ3Y2Q4_9ACTN</name>
<dbReference type="Gene3D" id="1.10.260.40">
    <property type="entry name" value="lambda repressor-like DNA-binding domains"/>
    <property type="match status" value="1"/>
</dbReference>
<comment type="caution">
    <text evidence="2">The sequence shown here is derived from an EMBL/GenBank/DDBJ whole genome shotgun (WGS) entry which is preliminary data.</text>
</comment>